<proteinExistence type="predicted"/>
<dbReference type="VEuPathDB" id="FungiDB:An01g02470"/>
<dbReference type="KEGG" id="ang:An01g02470"/>
<reference evidence="1" key="1">
    <citation type="submission" date="2025-02" db="EMBL/GenBank/DDBJ databases">
        <authorList>
            <consortium name="NCBI Genome Project"/>
        </authorList>
    </citation>
    <scope>NUCLEOTIDE SEQUENCE</scope>
</reference>
<protein>
    <submittedName>
        <fullName evidence="1">Uncharacterized protein</fullName>
    </submittedName>
</protein>
<dbReference type="RefSeq" id="XP_059603117.1">
    <property type="nucleotide sequence ID" value="XM_059746455.1"/>
</dbReference>
<gene>
    <name evidence="1" type="ORF">An01g02470</name>
</gene>
<evidence type="ECO:0000313" key="1">
    <source>
        <dbReference type="RefSeq" id="XP_059603117.1"/>
    </source>
</evidence>
<reference evidence="1" key="2">
    <citation type="submission" date="2025-08" db="UniProtKB">
        <authorList>
            <consortium name="RefSeq"/>
        </authorList>
    </citation>
    <scope>IDENTIFICATION</scope>
</reference>
<organism evidence="1">
    <name type="scientific">Aspergillus niger</name>
    <dbReference type="NCBI Taxonomy" id="5061"/>
    <lineage>
        <taxon>Eukaryota</taxon>
        <taxon>Fungi</taxon>
        <taxon>Dikarya</taxon>
        <taxon>Ascomycota</taxon>
        <taxon>Pezizomycotina</taxon>
        <taxon>Eurotiomycetes</taxon>
        <taxon>Eurotiomycetidae</taxon>
        <taxon>Eurotiales</taxon>
        <taxon>Aspergillaceae</taxon>
        <taxon>Aspergillus</taxon>
        <taxon>Aspergillus subgen. Circumdati</taxon>
    </lineage>
</organism>
<name>A0AAJ8BSK7_ASPNG</name>
<dbReference type="GeneID" id="84589866"/>
<sequence>MAFSFQELHAAGPYYVLAMVLQWEPLIACGGHRDPSNFYVGCTRPINMRGPQNEGLALFQRSHWAITIDRGCNQEPWGIEFTGKLKFFPSAKVGYYLSTRWVYVYGSRRIRTAKANPVGRGPRRFSCAVWLNLRSSPKINQFCTIGLPLMARSPSAHRSQLHRLNHPLATNTSRVLNLGSNYPEGPADSPIASTHAVDKDPEWSVDAVAGLARGTSIGNHAIHRHGLAPLDELNVAEWEVREGERSRRSSEMHSRWTITRALGHFGVRQQPRDSDRGFLFSIG</sequence>
<accession>A0AAJ8BSK7</accession>
<dbReference type="AlphaFoldDB" id="A0AAJ8BSK7"/>